<dbReference type="PROSITE" id="PS00198">
    <property type="entry name" value="4FE4S_FER_1"/>
    <property type="match status" value="2"/>
</dbReference>
<dbReference type="Gene3D" id="3.30.70.20">
    <property type="match status" value="1"/>
</dbReference>
<reference evidence="5" key="1">
    <citation type="submission" date="2020-10" db="EMBL/GenBank/DDBJ databases">
        <authorList>
            <person name="Gilroy R."/>
        </authorList>
    </citation>
    <scope>NUCLEOTIDE SEQUENCE</scope>
    <source>
        <strain evidence="5">6086</strain>
    </source>
</reference>
<keyword evidence="1" id="KW-0479">Metal-binding</keyword>
<dbReference type="Gene3D" id="3.40.50.360">
    <property type="match status" value="1"/>
</dbReference>
<evidence type="ECO:0000256" key="3">
    <source>
        <dbReference type="ARBA" id="ARBA00023014"/>
    </source>
</evidence>
<accession>A0A9D1K1K1</accession>
<dbReference type="SUPFAM" id="SSF52218">
    <property type="entry name" value="Flavoproteins"/>
    <property type="match status" value="1"/>
</dbReference>
<dbReference type="EMBL" id="DVJM01000106">
    <property type="protein sequence ID" value="HIS78774.1"/>
    <property type="molecule type" value="Genomic_DNA"/>
</dbReference>
<dbReference type="InterPro" id="IPR047964">
    <property type="entry name" value="EFR1-like"/>
</dbReference>
<dbReference type="InterPro" id="IPR017896">
    <property type="entry name" value="4Fe4S_Fe-S-bd"/>
</dbReference>
<protein>
    <submittedName>
        <fullName evidence="5">EFR1 family ferrodoxin</fullName>
    </submittedName>
</protein>
<dbReference type="GO" id="GO:0046872">
    <property type="term" value="F:metal ion binding"/>
    <property type="evidence" value="ECO:0007669"/>
    <property type="project" value="UniProtKB-KW"/>
</dbReference>
<keyword evidence="2" id="KW-0408">Iron</keyword>
<evidence type="ECO:0000256" key="1">
    <source>
        <dbReference type="ARBA" id="ARBA00022723"/>
    </source>
</evidence>
<dbReference type="Proteomes" id="UP000824141">
    <property type="component" value="Unassembled WGS sequence"/>
</dbReference>
<dbReference type="Pfam" id="PF13187">
    <property type="entry name" value="Fer4_9"/>
    <property type="match status" value="1"/>
</dbReference>
<dbReference type="AlphaFoldDB" id="A0A9D1K1K1"/>
<dbReference type="SUPFAM" id="SSF54862">
    <property type="entry name" value="4Fe-4S ferredoxins"/>
    <property type="match status" value="1"/>
</dbReference>
<dbReference type="GO" id="GO:0051536">
    <property type="term" value="F:iron-sulfur cluster binding"/>
    <property type="evidence" value="ECO:0007669"/>
    <property type="project" value="UniProtKB-KW"/>
</dbReference>
<organism evidence="5 6">
    <name type="scientific">Candidatus Caccousia stercoris</name>
    <dbReference type="NCBI Taxonomy" id="2840723"/>
    <lineage>
        <taxon>Bacteria</taxon>
        <taxon>Bacillati</taxon>
        <taxon>Bacillota</taxon>
        <taxon>Clostridia</taxon>
        <taxon>Eubacteriales</taxon>
        <taxon>Oscillospiraceae</taxon>
        <taxon>Oscillospiraceae incertae sedis</taxon>
        <taxon>Candidatus Caccousia</taxon>
    </lineage>
</organism>
<evidence type="ECO:0000313" key="5">
    <source>
        <dbReference type="EMBL" id="HIS78774.1"/>
    </source>
</evidence>
<dbReference type="InterPro" id="IPR017900">
    <property type="entry name" value="4Fe4S_Fe_S_CS"/>
</dbReference>
<evidence type="ECO:0000256" key="2">
    <source>
        <dbReference type="ARBA" id="ARBA00023004"/>
    </source>
</evidence>
<proteinExistence type="predicted"/>
<reference evidence="5" key="2">
    <citation type="journal article" date="2021" name="PeerJ">
        <title>Extensive microbial diversity within the chicken gut microbiome revealed by metagenomics and culture.</title>
        <authorList>
            <person name="Gilroy R."/>
            <person name="Ravi A."/>
            <person name="Getino M."/>
            <person name="Pursley I."/>
            <person name="Horton D.L."/>
            <person name="Alikhan N.F."/>
            <person name="Baker D."/>
            <person name="Gharbi K."/>
            <person name="Hall N."/>
            <person name="Watson M."/>
            <person name="Adriaenssens E.M."/>
            <person name="Foster-Nyarko E."/>
            <person name="Jarju S."/>
            <person name="Secka A."/>
            <person name="Antonio M."/>
            <person name="Oren A."/>
            <person name="Chaudhuri R.R."/>
            <person name="La Ragione R."/>
            <person name="Hildebrand F."/>
            <person name="Pallen M.J."/>
        </authorList>
    </citation>
    <scope>NUCLEOTIDE SEQUENCE</scope>
    <source>
        <strain evidence="5">6086</strain>
    </source>
</reference>
<dbReference type="InterPro" id="IPR029039">
    <property type="entry name" value="Flavoprotein-like_sf"/>
</dbReference>
<feature type="domain" description="4Fe-4S ferredoxin-type" evidence="4">
    <location>
        <begin position="209"/>
        <end position="237"/>
    </location>
</feature>
<keyword evidence="3" id="KW-0411">Iron-sulfur</keyword>
<dbReference type="NCBIfam" id="NF038196">
    <property type="entry name" value="ferrodoxin_EFR1"/>
    <property type="match status" value="1"/>
</dbReference>
<dbReference type="PROSITE" id="PS51379">
    <property type="entry name" value="4FE4S_FER_2"/>
    <property type="match status" value="2"/>
</dbReference>
<sequence>MIYWFSATGNSRYAAQAIRAATGDMCVDLLPLLREGGAARVESEKPLVFVCPTYSWGMPRIVEDWISKAKFSGNRAAYFVLTCGAQIGAAPAQIQKLCARCGLEYRGTAAVPMPDNYLMLFPSPTQEKIHESLQKAVPLLERTAAVIARGEPLPEEKAGLMGRLCSGPVRSMFYSFYVKDKNFSVSSACVSCGLCARVCPLKNIVLRDGRPTWNGACTHCTACLNLCPAGAIEYGKKTVGKPRYRNNKTFPDTD</sequence>
<feature type="domain" description="4Fe-4S ferredoxin-type" evidence="4">
    <location>
        <begin position="181"/>
        <end position="208"/>
    </location>
</feature>
<evidence type="ECO:0000313" key="6">
    <source>
        <dbReference type="Proteomes" id="UP000824141"/>
    </source>
</evidence>
<comment type="caution">
    <text evidence="5">The sequence shown here is derived from an EMBL/GenBank/DDBJ whole genome shotgun (WGS) entry which is preliminary data.</text>
</comment>
<evidence type="ECO:0000259" key="4">
    <source>
        <dbReference type="PROSITE" id="PS51379"/>
    </source>
</evidence>
<name>A0A9D1K1K1_9FIRM</name>
<gene>
    <name evidence="5" type="ORF">IAD03_05325</name>
</gene>